<dbReference type="OrthoDB" id="5471925at2"/>
<dbReference type="eggNOG" id="COG1598">
    <property type="taxonomic scope" value="Bacteria"/>
</dbReference>
<dbReference type="STRING" id="765911.Thivi_2813"/>
<name>I3YCL1_THIV6</name>
<accession>I3YCL1</accession>
<proteinExistence type="predicted"/>
<reference evidence="1 2" key="1">
    <citation type="submission" date="2012-06" db="EMBL/GenBank/DDBJ databases">
        <title>Complete sequence of Thiocystis violascens DSM 198.</title>
        <authorList>
            <consortium name="US DOE Joint Genome Institute"/>
            <person name="Lucas S."/>
            <person name="Han J."/>
            <person name="Lapidus A."/>
            <person name="Cheng J.-F."/>
            <person name="Goodwin L."/>
            <person name="Pitluck S."/>
            <person name="Peters L."/>
            <person name="Ovchinnikova G."/>
            <person name="Teshima H."/>
            <person name="Detter J.C."/>
            <person name="Han C."/>
            <person name="Tapia R."/>
            <person name="Land M."/>
            <person name="Hauser L."/>
            <person name="Kyrpides N."/>
            <person name="Ivanova N."/>
            <person name="Pagani I."/>
            <person name="Vogl K."/>
            <person name="Liu Z."/>
            <person name="Frigaard N.-U."/>
            <person name="Bryant D."/>
            <person name="Woyke T."/>
        </authorList>
    </citation>
    <scope>NUCLEOTIDE SEQUENCE [LARGE SCALE GENOMIC DNA]</scope>
    <source>
        <strain evidence="2">ATCC 17096 / DSM 198 / 6111</strain>
    </source>
</reference>
<evidence type="ECO:0000313" key="2">
    <source>
        <dbReference type="Proteomes" id="UP000006062"/>
    </source>
</evidence>
<evidence type="ECO:0000313" key="1">
    <source>
        <dbReference type="EMBL" id="AFL74729.1"/>
    </source>
</evidence>
<dbReference type="AlphaFoldDB" id="I3YCL1"/>
<sequence length="70" mass="8040">MKAEFTAIVKKDGDWWLGWVEEIPGANAQEKTKEELLVSLKDAVIDILELRAEESRRLAERDFEEVPLAI</sequence>
<dbReference type="EMBL" id="CP003154">
    <property type="protein sequence ID" value="AFL74729.1"/>
    <property type="molecule type" value="Genomic_DNA"/>
</dbReference>
<dbReference type="SUPFAM" id="SSF143100">
    <property type="entry name" value="TTHA1013/TTHA0281-like"/>
    <property type="match status" value="1"/>
</dbReference>
<dbReference type="KEGG" id="tvi:Thivi_2813"/>
<evidence type="ECO:0008006" key="3">
    <source>
        <dbReference type="Google" id="ProtNLM"/>
    </source>
</evidence>
<dbReference type="Proteomes" id="UP000006062">
    <property type="component" value="Chromosome"/>
</dbReference>
<dbReference type="Gene3D" id="3.30.160.250">
    <property type="match status" value="1"/>
</dbReference>
<gene>
    <name evidence="1" type="ordered locus">Thivi_2813</name>
</gene>
<organism evidence="1 2">
    <name type="scientific">Thiocystis violascens (strain ATCC 17096 / DSM 198 / 6111)</name>
    <name type="common">Chromatium violascens</name>
    <dbReference type="NCBI Taxonomy" id="765911"/>
    <lineage>
        <taxon>Bacteria</taxon>
        <taxon>Pseudomonadati</taxon>
        <taxon>Pseudomonadota</taxon>
        <taxon>Gammaproteobacteria</taxon>
        <taxon>Chromatiales</taxon>
        <taxon>Chromatiaceae</taxon>
        <taxon>Thiocystis</taxon>
    </lineage>
</organism>
<keyword evidence="2" id="KW-1185">Reference proteome</keyword>
<dbReference type="RefSeq" id="WP_014779162.1">
    <property type="nucleotide sequence ID" value="NC_018012.1"/>
</dbReference>
<dbReference type="HOGENOM" id="CLU_114047_9_0_6"/>
<protein>
    <recommendedName>
        <fullName evidence="3">HicB-like antitoxin of toxin-antitoxin system domain-containing protein</fullName>
    </recommendedName>
</protein>
<dbReference type="InterPro" id="IPR035069">
    <property type="entry name" value="TTHA1013/TTHA0281-like"/>
</dbReference>